<name>A0A497YJS7_9BACL</name>
<gene>
    <name evidence="1" type="ORF">DFR62_1492</name>
</gene>
<dbReference type="EMBL" id="RCCP01000001">
    <property type="protein sequence ID" value="RLJ91328.1"/>
    <property type="molecule type" value="Genomic_DNA"/>
</dbReference>
<comment type="caution">
    <text evidence="1">The sequence shown here is derived from an EMBL/GenBank/DDBJ whole genome shotgun (WGS) entry which is preliminary data.</text>
</comment>
<dbReference type="RefSeq" id="WP_121299131.1">
    <property type="nucleotide sequence ID" value="NZ_QBEW01000111.1"/>
</dbReference>
<evidence type="ECO:0008006" key="3">
    <source>
        <dbReference type="Google" id="ProtNLM"/>
    </source>
</evidence>
<protein>
    <recommendedName>
        <fullName evidence="3">Transcriptional regulator</fullName>
    </recommendedName>
</protein>
<proteinExistence type="predicted"/>
<dbReference type="AlphaFoldDB" id="A0A497YJS7"/>
<dbReference type="OrthoDB" id="4986073at2"/>
<organism evidence="1 2">
    <name type="scientific">Planococcus citreus</name>
    <dbReference type="NCBI Taxonomy" id="1373"/>
    <lineage>
        <taxon>Bacteria</taxon>
        <taxon>Bacillati</taxon>
        <taxon>Bacillota</taxon>
        <taxon>Bacilli</taxon>
        <taxon>Bacillales</taxon>
        <taxon>Caryophanaceae</taxon>
        <taxon>Planococcus</taxon>
    </lineage>
</organism>
<evidence type="ECO:0000313" key="2">
    <source>
        <dbReference type="Proteomes" id="UP000280791"/>
    </source>
</evidence>
<dbReference type="Proteomes" id="UP000280791">
    <property type="component" value="Unassembled WGS sequence"/>
</dbReference>
<sequence length="443" mass="50612">MKVRIGAVGPADSLEVIRQVAALDNRIELVEFEYSAAEQLPDILGKHRYEFTQWIFSGPIPYDYCVKNELITPEEAAYPPLHGMALLGTCLQVMHNHDQFIKNMSLDVVDESIVHSLFSEYQLNNIQFELHHYEGTVNYQEIINFHVGNYRSGKTKAALTCLAKVYWELTSLGIPCYRVKPSKLAIQTIFNLLVSRAQSHVYEKQKVAVVGFELLKSEKTPKKADYSFYEREKALEFEQELLQITKKLNGSLINKGRGIYFIYTTQGDYELLFSSNSIMQIAKEISMRTALDFHIGIGSGYTIHGAELNVQTAFEHVAGKNEMKAIYVDESGVIENLSDSETTSDSENASQLPEYWIVILAKHNYRVTIPIKIYQYVKLKNIPCFTSDLITGLLKSSERNSRRILNEMEQMGLIQEAMEEQKSGKRGRPKKVYEFILNKEKAE</sequence>
<accession>A0A497YJS7</accession>
<evidence type="ECO:0000313" key="1">
    <source>
        <dbReference type="EMBL" id="RLJ91328.1"/>
    </source>
</evidence>
<keyword evidence="2" id="KW-1185">Reference proteome</keyword>
<reference evidence="1 2" key="1">
    <citation type="submission" date="2018-10" db="EMBL/GenBank/DDBJ databases">
        <title>Genomic Encyclopedia of Type Strains, Phase IV (KMG-IV): sequencing the most valuable type-strain genomes for metagenomic binning, comparative biology and taxonomic classification.</title>
        <authorList>
            <person name="Goeker M."/>
        </authorList>
    </citation>
    <scope>NUCLEOTIDE SEQUENCE [LARGE SCALE GENOMIC DNA]</scope>
    <source>
        <strain evidence="1 2">DSM 20549</strain>
    </source>
</reference>